<evidence type="ECO:0000259" key="1">
    <source>
        <dbReference type="Pfam" id="PF03781"/>
    </source>
</evidence>
<evidence type="ECO:0000313" key="2">
    <source>
        <dbReference type="EMBL" id="MFC1572141.1"/>
    </source>
</evidence>
<accession>A0ABV6YIH5</accession>
<gene>
    <name evidence="2" type="ORF">ACFL6M_00935</name>
</gene>
<dbReference type="InterPro" id="IPR042095">
    <property type="entry name" value="SUMF_sf"/>
</dbReference>
<dbReference type="PANTHER" id="PTHR23150:SF19">
    <property type="entry name" value="FORMYLGLYCINE-GENERATING ENZYME"/>
    <property type="match status" value="1"/>
</dbReference>
<dbReference type="Pfam" id="PF03781">
    <property type="entry name" value="FGE-sulfatase"/>
    <property type="match status" value="1"/>
</dbReference>
<keyword evidence="3" id="KW-1185">Reference proteome</keyword>
<dbReference type="InterPro" id="IPR005532">
    <property type="entry name" value="SUMF_dom"/>
</dbReference>
<organism evidence="2 3">
    <name type="scientific">Eiseniibacteriota bacterium</name>
    <dbReference type="NCBI Taxonomy" id="2212470"/>
    <lineage>
        <taxon>Bacteria</taxon>
        <taxon>Candidatus Eiseniibacteriota</taxon>
    </lineage>
</organism>
<dbReference type="Gene3D" id="3.90.1580.10">
    <property type="entry name" value="paralog of FGE (formylglycine-generating enzyme)"/>
    <property type="match status" value="1"/>
</dbReference>
<feature type="domain" description="Sulfatase-modifying factor enzyme-like" evidence="1">
    <location>
        <begin position="54"/>
        <end position="349"/>
    </location>
</feature>
<reference evidence="2 3" key="1">
    <citation type="submission" date="2024-09" db="EMBL/GenBank/DDBJ databases">
        <authorList>
            <person name="D'Angelo T."/>
        </authorList>
    </citation>
    <scope>NUCLEOTIDE SEQUENCE [LARGE SCALE GENOMIC DNA]</scope>
    <source>
        <strain evidence="2">SAG AM-320-E07</strain>
    </source>
</reference>
<evidence type="ECO:0000313" key="3">
    <source>
        <dbReference type="Proteomes" id="UP001593833"/>
    </source>
</evidence>
<protein>
    <submittedName>
        <fullName evidence="2">Formylglycine-generating enzyme family protein</fullName>
    </submittedName>
</protein>
<comment type="caution">
    <text evidence="2">The sequence shown here is derived from an EMBL/GenBank/DDBJ whole genome shotgun (WGS) entry which is preliminary data.</text>
</comment>
<dbReference type="SUPFAM" id="SSF56436">
    <property type="entry name" value="C-type lectin-like"/>
    <property type="match status" value="1"/>
</dbReference>
<proteinExistence type="predicted"/>
<dbReference type="Proteomes" id="UP001593833">
    <property type="component" value="Unassembled WGS sequence"/>
</dbReference>
<dbReference type="PANTHER" id="PTHR23150">
    <property type="entry name" value="SULFATASE MODIFYING FACTOR 1, 2"/>
    <property type="match status" value="1"/>
</dbReference>
<sequence>MKRRIMVVLGMALTLGVTVSQGGWKMQIHRGDAVREYVIGSVDSLSFYDDPTTPPDMVVVQDGYFVMGDGEALCGVDEHGVTLTHDFYLGQHEVTNLEYMVALQWAFDEGRVLATTSYVQDYLDGSTQELLDLNSVWSEIQFEAGSFYLRESPSIEAQSAYPGGYDPAGHPVKEVTWYGSVRYCDWLSLQVGLPRAYEHDGDWSCNGGDPYGAEGYRLPTDAEWEYAAQFDDERIWPWGNEEPDCSRANFYDDPDYCVGWTAPVGSYPEAPEALGLSDMAGNVWEWCNDWQVCALGTSPAIDPPGPGSATYRVLHGGSWGYVGGQSRCAYRSGTYPHGSDRFIGFRAARTISAP</sequence>
<name>A0ABV6YIH5_UNCEI</name>
<dbReference type="InterPro" id="IPR051043">
    <property type="entry name" value="Sulfatase_Mod_Factor_Kinase"/>
</dbReference>
<dbReference type="EMBL" id="JBHPKH010000005">
    <property type="protein sequence ID" value="MFC1572141.1"/>
    <property type="molecule type" value="Genomic_DNA"/>
</dbReference>
<dbReference type="InterPro" id="IPR016187">
    <property type="entry name" value="CTDL_fold"/>
</dbReference>